<dbReference type="Proteomes" id="UP000290289">
    <property type="component" value="Chromosome 13"/>
</dbReference>
<keyword evidence="3" id="KW-1185">Reference proteome</keyword>
<evidence type="ECO:0000313" key="2">
    <source>
        <dbReference type="EMBL" id="RXH78617.1"/>
    </source>
</evidence>
<accession>A0A498I9F1</accession>
<evidence type="ECO:0000256" key="1">
    <source>
        <dbReference type="SAM" id="Phobius"/>
    </source>
</evidence>
<dbReference type="STRING" id="3750.A0A498I9F1"/>
<dbReference type="EMBL" id="RDQH01000339">
    <property type="protein sequence ID" value="RXH78617.1"/>
    <property type="molecule type" value="Genomic_DNA"/>
</dbReference>
<gene>
    <name evidence="2" type="ORF">DVH24_002135</name>
</gene>
<evidence type="ECO:0000313" key="3">
    <source>
        <dbReference type="Proteomes" id="UP000290289"/>
    </source>
</evidence>
<proteinExistence type="predicted"/>
<keyword evidence="1" id="KW-0812">Transmembrane</keyword>
<dbReference type="AlphaFoldDB" id="A0A498I9F1"/>
<protein>
    <submittedName>
        <fullName evidence="2">Uncharacterized protein</fullName>
    </submittedName>
</protein>
<sequence length="98" mass="10576">METKHLQQLMRCPSTPPPIAVATVFAIFVVMTSPSTGVKKSSVVQKKLQRMSQNVSEAILSLKNSLNLDSASDSATTSLDGHPAMLIQEVSEHEHQGC</sequence>
<name>A0A498I9F1_MALDO</name>
<organism evidence="2 3">
    <name type="scientific">Malus domestica</name>
    <name type="common">Apple</name>
    <name type="synonym">Pyrus malus</name>
    <dbReference type="NCBI Taxonomy" id="3750"/>
    <lineage>
        <taxon>Eukaryota</taxon>
        <taxon>Viridiplantae</taxon>
        <taxon>Streptophyta</taxon>
        <taxon>Embryophyta</taxon>
        <taxon>Tracheophyta</taxon>
        <taxon>Spermatophyta</taxon>
        <taxon>Magnoliopsida</taxon>
        <taxon>eudicotyledons</taxon>
        <taxon>Gunneridae</taxon>
        <taxon>Pentapetalae</taxon>
        <taxon>rosids</taxon>
        <taxon>fabids</taxon>
        <taxon>Rosales</taxon>
        <taxon>Rosaceae</taxon>
        <taxon>Amygdaloideae</taxon>
        <taxon>Maleae</taxon>
        <taxon>Malus</taxon>
    </lineage>
</organism>
<feature type="transmembrane region" description="Helical" evidence="1">
    <location>
        <begin position="19"/>
        <end position="38"/>
    </location>
</feature>
<comment type="caution">
    <text evidence="2">The sequence shown here is derived from an EMBL/GenBank/DDBJ whole genome shotgun (WGS) entry which is preliminary data.</text>
</comment>
<reference evidence="2 3" key="1">
    <citation type="submission" date="2018-10" db="EMBL/GenBank/DDBJ databases">
        <title>A high-quality apple genome assembly.</title>
        <authorList>
            <person name="Hu J."/>
        </authorList>
    </citation>
    <scope>NUCLEOTIDE SEQUENCE [LARGE SCALE GENOMIC DNA]</scope>
    <source>
        <strain evidence="3">cv. HFTH1</strain>
        <tissue evidence="2">Young leaf</tissue>
    </source>
</reference>
<keyword evidence="1" id="KW-0472">Membrane</keyword>
<keyword evidence="1" id="KW-1133">Transmembrane helix</keyword>